<accession>A0A3B0RPG3</accession>
<comment type="subcellular location">
    <subcellularLocation>
        <location evidence="1">Membrane</location>
        <topology evidence="1">Multi-pass membrane protein</topology>
    </subcellularLocation>
</comment>
<protein>
    <submittedName>
        <fullName evidence="7">Uncharacterized MFS-type transporter</fullName>
    </submittedName>
</protein>
<feature type="transmembrane region" description="Helical" evidence="5">
    <location>
        <begin position="321"/>
        <end position="343"/>
    </location>
</feature>
<dbReference type="CDD" id="cd17477">
    <property type="entry name" value="MFS_YcaD_like"/>
    <property type="match status" value="1"/>
</dbReference>
<feature type="transmembrane region" description="Helical" evidence="5">
    <location>
        <begin position="190"/>
        <end position="212"/>
    </location>
</feature>
<evidence type="ECO:0000256" key="2">
    <source>
        <dbReference type="ARBA" id="ARBA00022692"/>
    </source>
</evidence>
<dbReference type="PROSITE" id="PS00216">
    <property type="entry name" value="SUGAR_TRANSPORT_1"/>
    <property type="match status" value="1"/>
</dbReference>
<proteinExistence type="predicted"/>
<reference evidence="7" key="1">
    <citation type="submission" date="2018-06" db="EMBL/GenBank/DDBJ databases">
        <authorList>
            <person name="Zhirakovskaya E."/>
        </authorList>
    </citation>
    <scope>NUCLEOTIDE SEQUENCE</scope>
</reference>
<feature type="transmembrane region" description="Helical" evidence="5">
    <location>
        <begin position="97"/>
        <end position="118"/>
    </location>
</feature>
<evidence type="ECO:0000256" key="4">
    <source>
        <dbReference type="ARBA" id="ARBA00023136"/>
    </source>
</evidence>
<keyword evidence="4 5" id="KW-0472">Membrane</keyword>
<dbReference type="InterPro" id="IPR020846">
    <property type="entry name" value="MFS_dom"/>
</dbReference>
<name>A0A3B0RPG3_9ZZZZ</name>
<dbReference type="GO" id="GO:0022857">
    <property type="term" value="F:transmembrane transporter activity"/>
    <property type="evidence" value="ECO:0007669"/>
    <property type="project" value="InterPro"/>
</dbReference>
<keyword evidence="3 5" id="KW-1133">Transmembrane helix</keyword>
<dbReference type="InterPro" id="IPR011701">
    <property type="entry name" value="MFS"/>
</dbReference>
<dbReference type="PANTHER" id="PTHR23521:SF3">
    <property type="entry name" value="MFS TRANSPORTER"/>
    <property type="match status" value="1"/>
</dbReference>
<dbReference type="Pfam" id="PF07690">
    <property type="entry name" value="MFS_1"/>
    <property type="match status" value="1"/>
</dbReference>
<feature type="transmembrane region" description="Helical" evidence="5">
    <location>
        <begin position="232"/>
        <end position="252"/>
    </location>
</feature>
<dbReference type="EMBL" id="UOEC01000003">
    <property type="protein sequence ID" value="VAV86403.1"/>
    <property type="molecule type" value="Genomic_DNA"/>
</dbReference>
<keyword evidence="2 5" id="KW-0812">Transmembrane</keyword>
<feature type="domain" description="Major facilitator superfamily (MFS) profile" evidence="6">
    <location>
        <begin position="198"/>
        <end position="417"/>
    </location>
</feature>
<evidence type="ECO:0000256" key="3">
    <source>
        <dbReference type="ARBA" id="ARBA00022989"/>
    </source>
</evidence>
<feature type="transmembrane region" description="Helical" evidence="5">
    <location>
        <begin position="41"/>
        <end position="61"/>
    </location>
</feature>
<feature type="transmembrane region" description="Helical" evidence="5">
    <location>
        <begin position="73"/>
        <end position="91"/>
    </location>
</feature>
<dbReference type="InterPro" id="IPR047200">
    <property type="entry name" value="MFS_YcaD-like"/>
</dbReference>
<dbReference type="InterPro" id="IPR005829">
    <property type="entry name" value="Sugar_transporter_CS"/>
</dbReference>
<dbReference type="Gene3D" id="1.20.1250.20">
    <property type="entry name" value="MFS general substrate transporter like domains"/>
    <property type="match status" value="2"/>
</dbReference>
<dbReference type="AlphaFoldDB" id="A0A3B0RPG3"/>
<evidence type="ECO:0000259" key="6">
    <source>
        <dbReference type="PROSITE" id="PS50850"/>
    </source>
</evidence>
<evidence type="ECO:0000313" key="7">
    <source>
        <dbReference type="EMBL" id="VAV86403.1"/>
    </source>
</evidence>
<evidence type="ECO:0000256" key="5">
    <source>
        <dbReference type="SAM" id="Phobius"/>
    </source>
</evidence>
<dbReference type="SUPFAM" id="SSF103473">
    <property type="entry name" value="MFS general substrate transporter"/>
    <property type="match status" value="1"/>
</dbReference>
<dbReference type="InterPro" id="IPR036259">
    <property type="entry name" value="MFS_trans_sf"/>
</dbReference>
<feature type="transmembrane region" description="Helical" evidence="5">
    <location>
        <begin position="130"/>
        <end position="151"/>
    </location>
</feature>
<dbReference type="PROSITE" id="PS50850">
    <property type="entry name" value="MFS"/>
    <property type="match status" value="1"/>
</dbReference>
<feature type="transmembrane region" description="Helical" evidence="5">
    <location>
        <begin position="157"/>
        <end position="178"/>
    </location>
</feature>
<dbReference type="GO" id="GO:0005886">
    <property type="term" value="C:plasma membrane"/>
    <property type="evidence" value="ECO:0007669"/>
    <property type="project" value="TreeGrafter"/>
</dbReference>
<organism evidence="7">
    <name type="scientific">hydrothermal vent metagenome</name>
    <dbReference type="NCBI Taxonomy" id="652676"/>
    <lineage>
        <taxon>unclassified sequences</taxon>
        <taxon>metagenomes</taxon>
        <taxon>ecological metagenomes</taxon>
    </lineage>
</organism>
<evidence type="ECO:0000256" key="1">
    <source>
        <dbReference type="ARBA" id="ARBA00004141"/>
    </source>
</evidence>
<feature type="transmembrane region" description="Helical" evidence="5">
    <location>
        <begin position="264"/>
        <end position="283"/>
    </location>
</feature>
<sequence length="417" mass="44403">MRALTSLIPLLLAAGVLLAGNGLQGTLIALRAEAEGFAPGLIGLMGTGYFAGFLVSTLVSARLVRAVGHIRAFSALAAIVAAGMLAFILWVNPYWWIALRFMAGFGFAGLFMVIESWLNDSTDNANRGQVLSIYRIVDLGFVTGGQLLLPLIGIDGFVLFVVTAMFLGLSLVPISLADRTNPKPPKVAKFDLLLVWRISPIACLGCIIIGLTNSSFRLVGPLFASRMGLDTASVAYFMSMGIIGGAVLQYPLGWMSDRFGRRKILLGTTIGATLAGIYLALFAGTEQNALLAGAFAFGAFSLPLYSLSAAHANDRAGDGQYVLLASGLMFFFALGATVGPAVAAWVMTTFGTSSFFTYISLVHGSFVVATLWRMAVSTSPSKERRGKFTFLLRTSPALFRLARKTKAGPVDKAERDH</sequence>
<gene>
    <name evidence="7" type="ORF">MNBD_ALPHA08-2109</name>
</gene>
<feature type="transmembrane region" description="Helical" evidence="5">
    <location>
        <begin position="289"/>
        <end position="309"/>
    </location>
</feature>
<dbReference type="PANTHER" id="PTHR23521">
    <property type="entry name" value="TRANSPORTER MFS SUPERFAMILY"/>
    <property type="match status" value="1"/>
</dbReference>
<feature type="transmembrane region" description="Helical" evidence="5">
    <location>
        <begin position="355"/>
        <end position="375"/>
    </location>
</feature>